<dbReference type="PANTHER" id="PTHR46890:SF48">
    <property type="entry name" value="RNA-DIRECTED DNA POLYMERASE"/>
    <property type="match status" value="1"/>
</dbReference>
<evidence type="ECO:0000259" key="1">
    <source>
        <dbReference type="PROSITE" id="PS50878"/>
    </source>
</evidence>
<accession>A0A803Q4P7</accession>
<sequence>MHPLKSPRPDGFSGIFYRKYWRIVGDQVCAMVQEFFTQNTVSSNLNHTFLCLIPKTTNACRFDHFQPISLCNFCYKIISRILTDRLKGIIDKLVSPTQSAFIPGRWIAECSILAQEVLHSFKNKKGKQGVMAIKTDMSKAYDRLEWSFLLRVLQANGLCAKACNLIMSCVTSVSYSILLNRAPLAPFNPKRGLRQGDPLSHFLFILCSEVLSKLISKAENRGEFSGIKVSRNVMPISHLFYADDAIFFCNANSLNAKTFAECITTYEKWSGQLVNKRKSGLVFSPNTHSEIKVEVKRILDMNFLSHEGKYLRNPFFFSASKRKDFHFIKDKIMARLEGWKAKCLSQAGRTTLVGSVLQSIPTYFMSTARPKNCGGLGLRRFGDTNLALLAKLCWMMMKEEDKFWVKILQSKYYSRLDIWKVDKQAGDSRVWQGILEARAICKNGAGILIGKGDTELWDTPWIPRQSMEKIKESFQYSRRHRFCQVSDLFMEGTRRWNEDIIRSSFRTEMATAILQINPLLTDSDILFRKASKSGTFSVKSVYGLSQQLRFKEKK</sequence>
<dbReference type="InterPro" id="IPR000477">
    <property type="entry name" value="RT_dom"/>
</dbReference>
<organism evidence="2 3">
    <name type="scientific">Cannabis sativa</name>
    <name type="common">Hemp</name>
    <name type="synonym">Marijuana</name>
    <dbReference type="NCBI Taxonomy" id="3483"/>
    <lineage>
        <taxon>Eukaryota</taxon>
        <taxon>Viridiplantae</taxon>
        <taxon>Streptophyta</taxon>
        <taxon>Embryophyta</taxon>
        <taxon>Tracheophyta</taxon>
        <taxon>Spermatophyta</taxon>
        <taxon>Magnoliopsida</taxon>
        <taxon>eudicotyledons</taxon>
        <taxon>Gunneridae</taxon>
        <taxon>Pentapetalae</taxon>
        <taxon>rosids</taxon>
        <taxon>fabids</taxon>
        <taxon>Rosales</taxon>
        <taxon>Cannabaceae</taxon>
        <taxon>Cannabis</taxon>
    </lineage>
</organism>
<dbReference type="InterPro" id="IPR052343">
    <property type="entry name" value="Retrotransposon-Effector_Assoc"/>
</dbReference>
<feature type="domain" description="Reverse transcriptase" evidence="1">
    <location>
        <begin position="34"/>
        <end position="311"/>
    </location>
</feature>
<dbReference type="OMA" id="FRTEMAT"/>
<dbReference type="EMBL" id="UZAU01000632">
    <property type="status" value="NOT_ANNOTATED_CDS"/>
    <property type="molecule type" value="Genomic_DNA"/>
</dbReference>
<reference evidence="2" key="2">
    <citation type="submission" date="2021-03" db="UniProtKB">
        <authorList>
            <consortium name="EnsemblPlants"/>
        </authorList>
    </citation>
    <scope>IDENTIFICATION</scope>
</reference>
<reference evidence="2" key="1">
    <citation type="submission" date="2018-11" db="EMBL/GenBank/DDBJ databases">
        <authorList>
            <person name="Grassa J C."/>
        </authorList>
    </citation>
    <scope>NUCLEOTIDE SEQUENCE [LARGE SCALE GENOMIC DNA]</scope>
</reference>
<dbReference type="InterPro" id="IPR043502">
    <property type="entry name" value="DNA/RNA_pol_sf"/>
</dbReference>
<dbReference type="Proteomes" id="UP000596661">
    <property type="component" value="Chromosome 7"/>
</dbReference>
<dbReference type="EnsemblPlants" id="evm.model.07.320">
    <property type="protein sequence ID" value="cds.evm.model.07.320"/>
    <property type="gene ID" value="evm.TU.07.320"/>
</dbReference>
<dbReference type="PROSITE" id="PS50878">
    <property type="entry name" value="RT_POL"/>
    <property type="match status" value="1"/>
</dbReference>
<dbReference type="PANTHER" id="PTHR46890">
    <property type="entry name" value="NON-LTR RETROLELEMENT REVERSE TRANSCRIPTASE-LIKE PROTEIN-RELATED"/>
    <property type="match status" value="1"/>
</dbReference>
<evidence type="ECO:0000313" key="2">
    <source>
        <dbReference type="EnsemblPlants" id="cds.evm.model.07.320"/>
    </source>
</evidence>
<protein>
    <recommendedName>
        <fullName evidence="1">Reverse transcriptase domain-containing protein</fullName>
    </recommendedName>
</protein>
<evidence type="ECO:0000313" key="3">
    <source>
        <dbReference type="Proteomes" id="UP000596661"/>
    </source>
</evidence>
<dbReference type="Pfam" id="PF00078">
    <property type="entry name" value="RVT_1"/>
    <property type="match status" value="1"/>
</dbReference>
<dbReference type="AlphaFoldDB" id="A0A803Q4P7"/>
<dbReference type="CDD" id="cd01650">
    <property type="entry name" value="RT_nLTR_like"/>
    <property type="match status" value="1"/>
</dbReference>
<name>A0A803Q4P7_CANSA</name>
<dbReference type="Gramene" id="evm.model.07.320">
    <property type="protein sequence ID" value="cds.evm.model.07.320"/>
    <property type="gene ID" value="evm.TU.07.320"/>
</dbReference>
<dbReference type="SUPFAM" id="SSF56672">
    <property type="entry name" value="DNA/RNA polymerases"/>
    <property type="match status" value="1"/>
</dbReference>
<proteinExistence type="predicted"/>
<keyword evidence="3" id="KW-1185">Reference proteome</keyword>